<organism evidence="1 2">
    <name type="scientific">Thelephora ganbajun</name>
    <name type="common">Ganba fungus</name>
    <dbReference type="NCBI Taxonomy" id="370292"/>
    <lineage>
        <taxon>Eukaryota</taxon>
        <taxon>Fungi</taxon>
        <taxon>Dikarya</taxon>
        <taxon>Basidiomycota</taxon>
        <taxon>Agaricomycotina</taxon>
        <taxon>Agaricomycetes</taxon>
        <taxon>Thelephorales</taxon>
        <taxon>Thelephoraceae</taxon>
        <taxon>Thelephora</taxon>
    </lineage>
</organism>
<evidence type="ECO:0000313" key="2">
    <source>
        <dbReference type="Proteomes" id="UP000886501"/>
    </source>
</evidence>
<sequence length="239" mass="26435">MAVEAEGIKHKRTRLRLLVTLLGDRGLVGLRNPNVTSVDRVITYSSAQAGGGDADTANQVGLPHHKYWSKLTVQAAAPHPYWHSWAFGVVFMEKHIVQPLVPLLWLGEFTRVGHSTGRLQGHPRCCHYGNLGVRRGSPHLDLKLVSETQFFPYITSFADKSIKDGAHFSYEGHTDSDPNGNKAAHCLLTTRGLTPPLSPCNQSIPSDFAMVVMDHVNGKHLFHKYPYVTPDKALNKVSN</sequence>
<comment type="caution">
    <text evidence="1">The sequence shown here is derived from an EMBL/GenBank/DDBJ whole genome shotgun (WGS) entry which is preliminary data.</text>
</comment>
<name>A0ACB6Z572_THEGA</name>
<proteinExistence type="predicted"/>
<dbReference type="EMBL" id="MU118118">
    <property type="protein sequence ID" value="KAF9644815.1"/>
    <property type="molecule type" value="Genomic_DNA"/>
</dbReference>
<reference evidence="1" key="1">
    <citation type="submission" date="2019-10" db="EMBL/GenBank/DDBJ databases">
        <authorList>
            <consortium name="DOE Joint Genome Institute"/>
            <person name="Kuo A."/>
            <person name="Miyauchi S."/>
            <person name="Kiss E."/>
            <person name="Drula E."/>
            <person name="Kohler A."/>
            <person name="Sanchez-Garcia M."/>
            <person name="Andreopoulos B."/>
            <person name="Barry K.W."/>
            <person name="Bonito G."/>
            <person name="Buee M."/>
            <person name="Carver A."/>
            <person name="Chen C."/>
            <person name="Cichocki N."/>
            <person name="Clum A."/>
            <person name="Culley D."/>
            <person name="Crous P.W."/>
            <person name="Fauchery L."/>
            <person name="Girlanda M."/>
            <person name="Hayes R."/>
            <person name="Keri Z."/>
            <person name="Labutti K."/>
            <person name="Lipzen A."/>
            <person name="Lombard V."/>
            <person name="Magnuson J."/>
            <person name="Maillard F."/>
            <person name="Morin E."/>
            <person name="Murat C."/>
            <person name="Nolan M."/>
            <person name="Ohm R."/>
            <person name="Pangilinan J."/>
            <person name="Pereira M."/>
            <person name="Perotto S."/>
            <person name="Peter M."/>
            <person name="Riley R."/>
            <person name="Sitrit Y."/>
            <person name="Stielow B."/>
            <person name="Szollosi G."/>
            <person name="Zifcakova L."/>
            <person name="Stursova M."/>
            <person name="Spatafora J.W."/>
            <person name="Tedersoo L."/>
            <person name="Vaario L.-M."/>
            <person name="Yamada A."/>
            <person name="Yan M."/>
            <person name="Wang P."/>
            <person name="Xu J."/>
            <person name="Bruns T."/>
            <person name="Baldrian P."/>
            <person name="Vilgalys R."/>
            <person name="Henrissat B."/>
            <person name="Grigoriev I.V."/>
            <person name="Hibbett D."/>
            <person name="Nagy L.G."/>
            <person name="Martin F.M."/>
        </authorList>
    </citation>
    <scope>NUCLEOTIDE SEQUENCE</scope>
    <source>
        <strain evidence="1">P2</strain>
    </source>
</reference>
<keyword evidence="2" id="KW-1185">Reference proteome</keyword>
<dbReference type="Proteomes" id="UP000886501">
    <property type="component" value="Unassembled WGS sequence"/>
</dbReference>
<reference evidence="1" key="2">
    <citation type="journal article" date="2020" name="Nat. Commun.">
        <title>Large-scale genome sequencing of mycorrhizal fungi provides insights into the early evolution of symbiotic traits.</title>
        <authorList>
            <person name="Miyauchi S."/>
            <person name="Kiss E."/>
            <person name="Kuo A."/>
            <person name="Drula E."/>
            <person name="Kohler A."/>
            <person name="Sanchez-Garcia M."/>
            <person name="Morin E."/>
            <person name="Andreopoulos B."/>
            <person name="Barry K.W."/>
            <person name="Bonito G."/>
            <person name="Buee M."/>
            <person name="Carver A."/>
            <person name="Chen C."/>
            <person name="Cichocki N."/>
            <person name="Clum A."/>
            <person name="Culley D."/>
            <person name="Crous P.W."/>
            <person name="Fauchery L."/>
            <person name="Girlanda M."/>
            <person name="Hayes R.D."/>
            <person name="Keri Z."/>
            <person name="LaButti K."/>
            <person name="Lipzen A."/>
            <person name="Lombard V."/>
            <person name="Magnuson J."/>
            <person name="Maillard F."/>
            <person name="Murat C."/>
            <person name="Nolan M."/>
            <person name="Ohm R.A."/>
            <person name="Pangilinan J."/>
            <person name="Pereira M.F."/>
            <person name="Perotto S."/>
            <person name="Peter M."/>
            <person name="Pfister S."/>
            <person name="Riley R."/>
            <person name="Sitrit Y."/>
            <person name="Stielow J.B."/>
            <person name="Szollosi G."/>
            <person name="Zifcakova L."/>
            <person name="Stursova M."/>
            <person name="Spatafora J.W."/>
            <person name="Tedersoo L."/>
            <person name="Vaario L.M."/>
            <person name="Yamada A."/>
            <person name="Yan M."/>
            <person name="Wang P."/>
            <person name="Xu J."/>
            <person name="Bruns T."/>
            <person name="Baldrian P."/>
            <person name="Vilgalys R."/>
            <person name="Dunand C."/>
            <person name="Henrissat B."/>
            <person name="Grigoriev I.V."/>
            <person name="Hibbett D."/>
            <person name="Nagy L.G."/>
            <person name="Martin F.M."/>
        </authorList>
    </citation>
    <scope>NUCLEOTIDE SEQUENCE</scope>
    <source>
        <strain evidence="1">P2</strain>
    </source>
</reference>
<evidence type="ECO:0000313" key="1">
    <source>
        <dbReference type="EMBL" id="KAF9644815.1"/>
    </source>
</evidence>
<protein>
    <submittedName>
        <fullName evidence="1">Uncharacterized protein</fullName>
    </submittedName>
</protein>
<gene>
    <name evidence="1" type="ORF">BDM02DRAFT_3190261</name>
</gene>
<accession>A0ACB6Z572</accession>